<gene>
    <name evidence="5 7" type="primary">rpmB</name>
    <name evidence="7" type="ORF">FYJ27_09050</name>
    <name evidence="6" type="ORF">L0P62_00830</name>
</gene>
<dbReference type="InterPro" id="IPR037147">
    <property type="entry name" value="Ribosomal_bL28_sf"/>
</dbReference>
<evidence type="ECO:0000313" key="9">
    <source>
        <dbReference type="Proteomes" id="UP001108123"/>
    </source>
</evidence>
<sequence>MAKYCQVCGRGKSHGHKVSFSNKKHNRTWAPNIRRVKAVVDGSPRRIYACTKCLKSGKVTRAL</sequence>
<dbReference type="GO" id="GO:0006412">
    <property type="term" value="P:translation"/>
    <property type="evidence" value="ECO:0007669"/>
    <property type="project" value="UniProtKB-UniRule"/>
</dbReference>
<dbReference type="AlphaFoldDB" id="A0A844FIT3"/>
<dbReference type="InterPro" id="IPR034704">
    <property type="entry name" value="Ribosomal_bL28/bL31-like_sf"/>
</dbReference>
<dbReference type="HAMAP" id="MF_00373">
    <property type="entry name" value="Ribosomal_bL28"/>
    <property type="match status" value="1"/>
</dbReference>
<dbReference type="OrthoDB" id="9805609at2"/>
<dbReference type="EMBL" id="JAKNID010000002">
    <property type="protein sequence ID" value="MCG4563983.1"/>
    <property type="molecule type" value="Genomic_DNA"/>
</dbReference>
<evidence type="ECO:0000256" key="4">
    <source>
        <dbReference type="ARBA" id="ARBA00035174"/>
    </source>
</evidence>
<dbReference type="PANTHER" id="PTHR39080:SF1">
    <property type="entry name" value="LARGE RIBOSOMAL SUBUNIT PROTEIN BL28A"/>
    <property type="match status" value="1"/>
</dbReference>
<dbReference type="SUPFAM" id="SSF143800">
    <property type="entry name" value="L28p-like"/>
    <property type="match status" value="1"/>
</dbReference>
<proteinExistence type="inferred from homology"/>
<dbReference type="InterPro" id="IPR026569">
    <property type="entry name" value="Ribosomal_bL28"/>
</dbReference>
<dbReference type="InterPro" id="IPR001383">
    <property type="entry name" value="Ribosomal_bL28_bact-type"/>
</dbReference>
<reference evidence="7 8" key="1">
    <citation type="submission" date="2019-08" db="EMBL/GenBank/DDBJ databases">
        <title>In-depth cultivation of the pig gut microbiome towards novel bacterial diversity and tailored functional studies.</title>
        <authorList>
            <person name="Wylensek D."/>
            <person name="Hitch T.C.A."/>
            <person name="Clavel T."/>
        </authorList>
    </citation>
    <scope>NUCLEOTIDE SEQUENCE [LARGE SCALE GENOMIC DNA]</scope>
    <source>
        <strain evidence="7 8">Med78-601-WT-4W-RMD-3</strain>
    </source>
</reference>
<dbReference type="GO" id="GO:0005840">
    <property type="term" value="C:ribosome"/>
    <property type="evidence" value="ECO:0007669"/>
    <property type="project" value="UniProtKB-KW"/>
</dbReference>
<dbReference type="GO" id="GO:0003735">
    <property type="term" value="F:structural constituent of ribosome"/>
    <property type="evidence" value="ECO:0007669"/>
    <property type="project" value="InterPro"/>
</dbReference>
<keyword evidence="9" id="KW-1185">Reference proteome</keyword>
<dbReference type="EMBL" id="VULR01000012">
    <property type="protein sequence ID" value="MSS43870.1"/>
    <property type="molecule type" value="Genomic_DNA"/>
</dbReference>
<evidence type="ECO:0000313" key="6">
    <source>
        <dbReference type="EMBL" id="MCG4563983.1"/>
    </source>
</evidence>
<dbReference type="InterPro" id="IPR050096">
    <property type="entry name" value="Bacterial_rp_bL28"/>
</dbReference>
<accession>A0A844FIT3</accession>
<evidence type="ECO:0000256" key="1">
    <source>
        <dbReference type="ARBA" id="ARBA00008760"/>
    </source>
</evidence>
<evidence type="ECO:0000313" key="7">
    <source>
        <dbReference type="EMBL" id="MSS43870.1"/>
    </source>
</evidence>
<dbReference type="NCBIfam" id="TIGR00009">
    <property type="entry name" value="L28"/>
    <property type="match status" value="1"/>
</dbReference>
<organism evidence="7 8">
    <name type="scientific">Anaerosalibacter bizertensis</name>
    <dbReference type="NCBI Taxonomy" id="932217"/>
    <lineage>
        <taxon>Bacteria</taxon>
        <taxon>Bacillati</taxon>
        <taxon>Bacillota</taxon>
        <taxon>Tissierellia</taxon>
        <taxon>Tissierellales</taxon>
        <taxon>Sporanaerobacteraceae</taxon>
        <taxon>Anaerosalibacter</taxon>
    </lineage>
</organism>
<reference evidence="6" key="2">
    <citation type="submission" date="2022-01" db="EMBL/GenBank/DDBJ databases">
        <title>Collection of gut derived symbiotic bacterial strains cultured from healthy donors.</title>
        <authorList>
            <person name="Lin H."/>
            <person name="Kohout C."/>
            <person name="Waligurski E."/>
            <person name="Pamer E.G."/>
        </authorList>
    </citation>
    <scope>NUCLEOTIDE SEQUENCE</scope>
    <source>
        <strain evidence="6">MSK.14.39</strain>
    </source>
</reference>
<dbReference type="Proteomes" id="UP000462760">
    <property type="component" value="Unassembled WGS sequence"/>
</dbReference>
<dbReference type="PANTHER" id="PTHR39080">
    <property type="entry name" value="50S RIBOSOMAL PROTEIN L28"/>
    <property type="match status" value="1"/>
</dbReference>
<comment type="similarity">
    <text evidence="1 5">Belongs to the bacterial ribosomal protein bL28 family.</text>
</comment>
<dbReference type="Pfam" id="PF00830">
    <property type="entry name" value="Ribosomal_L28"/>
    <property type="match status" value="1"/>
</dbReference>
<comment type="caution">
    <text evidence="7">The sequence shown here is derived from an EMBL/GenBank/DDBJ whole genome shotgun (WGS) entry which is preliminary data.</text>
</comment>
<evidence type="ECO:0000256" key="3">
    <source>
        <dbReference type="ARBA" id="ARBA00023274"/>
    </source>
</evidence>
<dbReference type="RefSeq" id="WP_154484548.1">
    <property type="nucleotide sequence ID" value="NZ_JAHLOA010000004.1"/>
</dbReference>
<name>A0A844FIT3_9FIRM</name>
<evidence type="ECO:0000256" key="5">
    <source>
        <dbReference type="HAMAP-Rule" id="MF_00373"/>
    </source>
</evidence>
<keyword evidence="2 5" id="KW-0689">Ribosomal protein</keyword>
<protein>
    <recommendedName>
        <fullName evidence="4 5">Large ribosomal subunit protein bL28</fullName>
    </recommendedName>
</protein>
<dbReference type="Proteomes" id="UP001108123">
    <property type="component" value="Unassembled WGS sequence"/>
</dbReference>
<evidence type="ECO:0000313" key="8">
    <source>
        <dbReference type="Proteomes" id="UP000462760"/>
    </source>
</evidence>
<dbReference type="Gene3D" id="2.30.170.40">
    <property type="entry name" value="Ribosomal protein L28/L24"/>
    <property type="match status" value="1"/>
</dbReference>
<keyword evidence="3 5" id="KW-0687">Ribonucleoprotein</keyword>
<dbReference type="GO" id="GO:1990904">
    <property type="term" value="C:ribonucleoprotein complex"/>
    <property type="evidence" value="ECO:0007669"/>
    <property type="project" value="UniProtKB-KW"/>
</dbReference>
<evidence type="ECO:0000256" key="2">
    <source>
        <dbReference type="ARBA" id="ARBA00022980"/>
    </source>
</evidence>